<gene>
    <name evidence="8" type="ORF">niasHT_012772</name>
</gene>
<dbReference type="Proteomes" id="UP001620626">
    <property type="component" value="Unassembled WGS sequence"/>
</dbReference>
<feature type="coiled-coil region" evidence="5">
    <location>
        <begin position="44"/>
        <end position="71"/>
    </location>
</feature>
<feature type="chain" id="PRO_5044804297" description="RING-type domain-containing protein" evidence="6">
    <location>
        <begin position="17"/>
        <end position="153"/>
    </location>
</feature>
<keyword evidence="1" id="KW-0479">Metal-binding</keyword>
<evidence type="ECO:0000256" key="1">
    <source>
        <dbReference type="ARBA" id="ARBA00022723"/>
    </source>
</evidence>
<feature type="signal peptide" evidence="6">
    <location>
        <begin position="1"/>
        <end position="16"/>
    </location>
</feature>
<keyword evidence="5" id="KW-0175">Coiled coil</keyword>
<dbReference type="SMART" id="SM00184">
    <property type="entry name" value="RING"/>
    <property type="match status" value="1"/>
</dbReference>
<dbReference type="Pfam" id="PF13639">
    <property type="entry name" value="zf-RING_2"/>
    <property type="match status" value="1"/>
</dbReference>
<dbReference type="SUPFAM" id="SSF57850">
    <property type="entry name" value="RING/U-box"/>
    <property type="match status" value="1"/>
</dbReference>
<proteinExistence type="predicted"/>
<reference evidence="8 9" key="1">
    <citation type="submission" date="2024-10" db="EMBL/GenBank/DDBJ databases">
        <authorList>
            <person name="Kim D."/>
        </authorList>
    </citation>
    <scope>NUCLEOTIDE SEQUENCE [LARGE SCALE GENOMIC DNA]</scope>
    <source>
        <strain evidence="8">BH-2024</strain>
    </source>
</reference>
<keyword evidence="6" id="KW-0732">Signal</keyword>
<dbReference type="PANTHER" id="PTHR45798:SF97">
    <property type="entry name" value="ALCOHOL-SENSITIVE RING FINGER PROTEIN 1"/>
    <property type="match status" value="1"/>
</dbReference>
<keyword evidence="2 4" id="KW-0863">Zinc-finger</keyword>
<dbReference type="GO" id="GO:0008270">
    <property type="term" value="F:zinc ion binding"/>
    <property type="evidence" value="ECO:0007669"/>
    <property type="project" value="UniProtKB-KW"/>
</dbReference>
<dbReference type="PROSITE" id="PS50089">
    <property type="entry name" value="ZF_RING_2"/>
    <property type="match status" value="1"/>
</dbReference>
<name>A0ABD2LMS4_9BILA</name>
<evidence type="ECO:0000256" key="2">
    <source>
        <dbReference type="ARBA" id="ARBA00022771"/>
    </source>
</evidence>
<dbReference type="InterPro" id="IPR052788">
    <property type="entry name" value="RING-type_E3_ligase_ATL"/>
</dbReference>
<evidence type="ECO:0000256" key="5">
    <source>
        <dbReference type="SAM" id="Coils"/>
    </source>
</evidence>
<keyword evidence="3" id="KW-0862">Zinc</keyword>
<protein>
    <recommendedName>
        <fullName evidence="7">RING-type domain-containing protein</fullName>
    </recommendedName>
</protein>
<keyword evidence="9" id="KW-1185">Reference proteome</keyword>
<evidence type="ECO:0000259" key="7">
    <source>
        <dbReference type="PROSITE" id="PS50089"/>
    </source>
</evidence>
<dbReference type="EMBL" id="JBICBT010000373">
    <property type="protein sequence ID" value="KAL3115629.1"/>
    <property type="molecule type" value="Genomic_DNA"/>
</dbReference>
<evidence type="ECO:0000313" key="8">
    <source>
        <dbReference type="EMBL" id="KAL3115629.1"/>
    </source>
</evidence>
<dbReference type="AlphaFoldDB" id="A0ABD2LMS4"/>
<feature type="domain" description="RING-type" evidence="7">
    <location>
        <begin position="90"/>
        <end position="132"/>
    </location>
</feature>
<evidence type="ECO:0000256" key="6">
    <source>
        <dbReference type="SAM" id="SignalP"/>
    </source>
</evidence>
<evidence type="ECO:0000256" key="3">
    <source>
        <dbReference type="ARBA" id="ARBA00022833"/>
    </source>
</evidence>
<accession>A0ABD2LMS4</accession>
<dbReference type="InterPro" id="IPR001841">
    <property type="entry name" value="Znf_RING"/>
</dbReference>
<dbReference type="InterPro" id="IPR013083">
    <property type="entry name" value="Znf_RING/FYVE/PHD"/>
</dbReference>
<organism evidence="8 9">
    <name type="scientific">Heterodera trifolii</name>
    <dbReference type="NCBI Taxonomy" id="157864"/>
    <lineage>
        <taxon>Eukaryota</taxon>
        <taxon>Metazoa</taxon>
        <taxon>Ecdysozoa</taxon>
        <taxon>Nematoda</taxon>
        <taxon>Chromadorea</taxon>
        <taxon>Rhabditida</taxon>
        <taxon>Tylenchina</taxon>
        <taxon>Tylenchomorpha</taxon>
        <taxon>Tylenchoidea</taxon>
        <taxon>Heteroderidae</taxon>
        <taxon>Heteroderinae</taxon>
        <taxon>Heterodera</taxon>
    </lineage>
</organism>
<sequence>MICFYLFLVFIHEHCAQIQQQQQRHANDVEMLPVIGAAGVVLNNNHQIINIEAIQQQLQQHQQQIPALLAAYHAMPQILFMAIDQQRDDCAICLDPIPLETFVRPLPCNHIFHNECIEKWYGSNHETCPICRREMAAQNVPEQHNNDTANGPN</sequence>
<evidence type="ECO:0000256" key="4">
    <source>
        <dbReference type="PROSITE-ProRule" id="PRU00175"/>
    </source>
</evidence>
<comment type="caution">
    <text evidence="8">The sequence shown here is derived from an EMBL/GenBank/DDBJ whole genome shotgun (WGS) entry which is preliminary data.</text>
</comment>
<dbReference type="PANTHER" id="PTHR45798">
    <property type="entry name" value="RING-H2 FINGER PROTEIN ATL61-RELATED-RELATED"/>
    <property type="match status" value="1"/>
</dbReference>
<dbReference type="Gene3D" id="3.30.40.10">
    <property type="entry name" value="Zinc/RING finger domain, C3HC4 (zinc finger)"/>
    <property type="match status" value="1"/>
</dbReference>
<evidence type="ECO:0000313" key="9">
    <source>
        <dbReference type="Proteomes" id="UP001620626"/>
    </source>
</evidence>